<gene>
    <name evidence="2" type="ORF">EJ05DRAFT_537164</name>
</gene>
<dbReference type="GO" id="GO:0032040">
    <property type="term" value="C:small-subunit processome"/>
    <property type="evidence" value="ECO:0007669"/>
    <property type="project" value="TreeGrafter"/>
</dbReference>
<dbReference type="Pfam" id="PF04000">
    <property type="entry name" value="Sas10_Utp3"/>
    <property type="match status" value="1"/>
</dbReference>
<evidence type="ECO:0000313" key="2">
    <source>
        <dbReference type="EMBL" id="KAF2759981.1"/>
    </source>
</evidence>
<sequence>MTALQKPPQSLSTLLTSLTTSLNDALECLPQTTTNGNNEAAARQTFTTPPEHGISLLDTKNELFLEYLRNFVFLMLVKIRRLRGGSIAQATTDEEDNDVGADNLQQDIVKHLVRLRVYLEKGVRPLEGRLKYQVDKVVRAAEDAERGKGANGLVKETQTAQAQGESGDDSDGSDDSDSDGSGSDNDSSDDAASATDNHDNDNDTTTIDDLSYRPNPSAFRRPSSSITTQTPAQPTSRKSRASPTPDTGIYRPPRINPTAMPSSTNTLSTTTPKSTTTTTRRPQKSNTLDEYITHELSTAPLAEPSIGSTIVSGGRRMASDRERREDAERRAYEESNLVRLPALSKKELAQRNNARGGHAGQFGGEDFRSIGESVSRIGEMTKGAGKRGSKGALDRSRKRARETVDGVRGSGVQGGEMFERKKRKFFGKGR</sequence>
<feature type="compositionally biased region" description="Acidic residues" evidence="1">
    <location>
        <begin position="166"/>
        <end position="178"/>
    </location>
</feature>
<feature type="compositionally biased region" description="Polar residues" evidence="1">
    <location>
        <begin position="222"/>
        <end position="245"/>
    </location>
</feature>
<dbReference type="PANTHER" id="PTHR13237:SF9">
    <property type="entry name" value="NEUROGUIDIN"/>
    <property type="match status" value="1"/>
</dbReference>
<dbReference type="InterPro" id="IPR007146">
    <property type="entry name" value="Sas10/Utp3/C1D"/>
</dbReference>
<keyword evidence="3" id="KW-1185">Reference proteome</keyword>
<feature type="region of interest" description="Disordered" evidence="1">
    <location>
        <begin position="148"/>
        <end position="330"/>
    </location>
</feature>
<feature type="compositionally biased region" description="Low complexity" evidence="1">
    <location>
        <begin position="179"/>
        <end position="195"/>
    </location>
</feature>
<proteinExistence type="predicted"/>
<feature type="compositionally biased region" description="Basic residues" evidence="1">
    <location>
        <begin position="420"/>
        <end position="430"/>
    </location>
</feature>
<name>A0A6A6WFS4_9PEZI</name>
<evidence type="ECO:0000313" key="3">
    <source>
        <dbReference type="Proteomes" id="UP000799437"/>
    </source>
</evidence>
<dbReference type="PANTHER" id="PTHR13237">
    <property type="entry name" value="SOMETHING ABOUT SILENCING PROTEIN 10-RELATED"/>
    <property type="match status" value="1"/>
</dbReference>
<dbReference type="OrthoDB" id="203440at2759"/>
<dbReference type="EMBL" id="ML996569">
    <property type="protein sequence ID" value="KAF2759981.1"/>
    <property type="molecule type" value="Genomic_DNA"/>
</dbReference>
<protein>
    <submittedName>
        <fullName evidence="2">Uncharacterized protein</fullName>
    </submittedName>
</protein>
<accession>A0A6A6WFS4</accession>
<dbReference type="Proteomes" id="UP000799437">
    <property type="component" value="Unassembled WGS sequence"/>
</dbReference>
<dbReference type="AlphaFoldDB" id="A0A6A6WFS4"/>
<dbReference type="GeneID" id="54490416"/>
<evidence type="ECO:0000256" key="1">
    <source>
        <dbReference type="SAM" id="MobiDB-lite"/>
    </source>
</evidence>
<dbReference type="RefSeq" id="XP_033602432.1">
    <property type="nucleotide sequence ID" value="XM_033749362.1"/>
</dbReference>
<feature type="region of interest" description="Disordered" evidence="1">
    <location>
        <begin position="378"/>
        <end position="430"/>
    </location>
</feature>
<feature type="compositionally biased region" description="Basic and acidic residues" evidence="1">
    <location>
        <begin position="317"/>
        <end position="330"/>
    </location>
</feature>
<organism evidence="2 3">
    <name type="scientific">Pseudovirgaria hyperparasitica</name>
    <dbReference type="NCBI Taxonomy" id="470096"/>
    <lineage>
        <taxon>Eukaryota</taxon>
        <taxon>Fungi</taxon>
        <taxon>Dikarya</taxon>
        <taxon>Ascomycota</taxon>
        <taxon>Pezizomycotina</taxon>
        <taxon>Dothideomycetes</taxon>
        <taxon>Dothideomycetes incertae sedis</taxon>
        <taxon>Acrospermales</taxon>
        <taxon>Acrospermaceae</taxon>
        <taxon>Pseudovirgaria</taxon>
    </lineage>
</organism>
<dbReference type="GO" id="GO:0000462">
    <property type="term" value="P:maturation of SSU-rRNA from tricistronic rRNA transcript (SSU-rRNA, 5.8S rRNA, LSU-rRNA)"/>
    <property type="evidence" value="ECO:0007669"/>
    <property type="project" value="TreeGrafter"/>
</dbReference>
<reference evidence="2" key="1">
    <citation type="journal article" date="2020" name="Stud. Mycol.">
        <title>101 Dothideomycetes genomes: a test case for predicting lifestyles and emergence of pathogens.</title>
        <authorList>
            <person name="Haridas S."/>
            <person name="Albert R."/>
            <person name="Binder M."/>
            <person name="Bloem J."/>
            <person name="Labutti K."/>
            <person name="Salamov A."/>
            <person name="Andreopoulos B."/>
            <person name="Baker S."/>
            <person name="Barry K."/>
            <person name="Bills G."/>
            <person name="Bluhm B."/>
            <person name="Cannon C."/>
            <person name="Castanera R."/>
            <person name="Culley D."/>
            <person name="Daum C."/>
            <person name="Ezra D."/>
            <person name="Gonzalez J."/>
            <person name="Henrissat B."/>
            <person name="Kuo A."/>
            <person name="Liang C."/>
            <person name="Lipzen A."/>
            <person name="Lutzoni F."/>
            <person name="Magnuson J."/>
            <person name="Mondo S."/>
            <person name="Nolan M."/>
            <person name="Ohm R."/>
            <person name="Pangilinan J."/>
            <person name="Park H.-J."/>
            <person name="Ramirez L."/>
            <person name="Alfaro M."/>
            <person name="Sun H."/>
            <person name="Tritt A."/>
            <person name="Yoshinaga Y."/>
            <person name="Zwiers L.-H."/>
            <person name="Turgeon B."/>
            <person name="Goodwin S."/>
            <person name="Spatafora J."/>
            <person name="Crous P."/>
            <person name="Grigoriev I."/>
        </authorList>
    </citation>
    <scope>NUCLEOTIDE SEQUENCE</scope>
    <source>
        <strain evidence="2">CBS 121739</strain>
    </source>
</reference>
<feature type="compositionally biased region" description="Low complexity" evidence="1">
    <location>
        <begin position="262"/>
        <end position="286"/>
    </location>
</feature>